<dbReference type="KEGG" id="psil:PMA3_19000"/>
<feature type="domain" description="Amidohydrolase-related" evidence="1">
    <location>
        <begin position="23"/>
        <end position="287"/>
    </location>
</feature>
<protein>
    <submittedName>
        <fullName evidence="2">2-pyrone-4,6-dicarboxylate hydrolase</fullName>
    </submittedName>
</protein>
<dbReference type="PANTHER" id="PTHR35563">
    <property type="entry name" value="BARREL METAL-DEPENDENT HYDROLASE, PUTATIVE (AFU_ORTHOLOGUE AFUA_1G16240)-RELATED"/>
    <property type="match status" value="1"/>
</dbReference>
<dbReference type="PANTHER" id="PTHR35563:SF2">
    <property type="entry name" value="BARREL METAL-DEPENDENT HYDROLASE, PUTATIVE (AFU_ORTHOLOGUE AFUA_1G16240)-RELATED"/>
    <property type="match status" value="1"/>
</dbReference>
<keyword evidence="2" id="KW-0378">Hydrolase</keyword>
<organism evidence="2 3">
    <name type="scientific">Pseudomonas silesiensis</name>
    <dbReference type="NCBI Taxonomy" id="1853130"/>
    <lineage>
        <taxon>Bacteria</taxon>
        <taxon>Pseudomonadati</taxon>
        <taxon>Pseudomonadota</taxon>
        <taxon>Gammaproteobacteria</taxon>
        <taxon>Pseudomonadales</taxon>
        <taxon>Pseudomonadaceae</taxon>
        <taxon>Pseudomonas</taxon>
    </lineage>
</organism>
<dbReference type="OrthoDB" id="9787654at2"/>
<dbReference type="InterPro" id="IPR032466">
    <property type="entry name" value="Metal_Hydrolase"/>
</dbReference>
<dbReference type="Pfam" id="PF04909">
    <property type="entry name" value="Amidohydro_2"/>
    <property type="match status" value="1"/>
</dbReference>
<dbReference type="Gene3D" id="3.20.20.140">
    <property type="entry name" value="Metal-dependent hydrolases"/>
    <property type="match status" value="1"/>
</dbReference>
<accession>A0A191YWL7</accession>
<reference evidence="2 3" key="1">
    <citation type="journal article" date="2018" name="Syst. Appl. Microbiol.">
        <title>Pseudomonas silesiensis sp. nov. strain A3T isolated from a biological pesticide sewage treatment plant and analysis of the complete genome sequence.</title>
        <authorList>
            <person name="Kaminski M.A."/>
            <person name="Furmanczyk E.M."/>
            <person name="Sobczak A."/>
            <person name="Dziembowski A."/>
            <person name="Lipinski L."/>
        </authorList>
    </citation>
    <scope>NUCLEOTIDE SEQUENCE [LARGE SCALE GENOMIC DNA]</scope>
    <source>
        <strain evidence="2 3">A3</strain>
    </source>
</reference>
<dbReference type="InterPro" id="IPR052358">
    <property type="entry name" value="Aro_Compnd_Degr_Hydrolases"/>
</dbReference>
<evidence type="ECO:0000313" key="3">
    <source>
        <dbReference type="Proteomes" id="UP000078354"/>
    </source>
</evidence>
<evidence type="ECO:0000259" key="1">
    <source>
        <dbReference type="Pfam" id="PF04909"/>
    </source>
</evidence>
<dbReference type="AlphaFoldDB" id="A0A191YWL7"/>
<keyword evidence="3" id="KW-1185">Reference proteome</keyword>
<sequence>MKSCLAPDPNPTRPVQALPVGAWDAHCHVFGPAARFPYAADRSYTPPDAPVETLCALHDHLGFSRGVIVQASCHGTDNRAMLDAIARSEGRYRGVAIVDGSESDAQLAAMDAGGVRGVRFNFVAHLGGAPDLEVFDRTVDRLAPLGWHVVLHLDAQDILTYVDRLARIPVPFIIDHMGRVKAEEGIEQSSFLALLDLMENPLAWVKVCGAERVSSGRRPFDDAIPFAERLIQAAPDRVLWGTDWPHPNISKDMPDDGGLVDLMFRFCTDPVLRQKLMIDNPLKLYGR</sequence>
<dbReference type="STRING" id="1853130.PMA3_19000"/>
<dbReference type="EMBL" id="CP014870">
    <property type="protein sequence ID" value="ANJ57121.1"/>
    <property type="molecule type" value="Genomic_DNA"/>
</dbReference>
<name>A0A191YWL7_9PSED</name>
<gene>
    <name evidence="2" type="ORF">PMA3_19000</name>
</gene>
<dbReference type="InterPro" id="IPR006680">
    <property type="entry name" value="Amidohydro-rel"/>
</dbReference>
<dbReference type="SUPFAM" id="SSF51556">
    <property type="entry name" value="Metallo-dependent hydrolases"/>
    <property type="match status" value="1"/>
</dbReference>
<evidence type="ECO:0000313" key="2">
    <source>
        <dbReference type="EMBL" id="ANJ57121.1"/>
    </source>
</evidence>
<proteinExistence type="predicted"/>
<dbReference type="Proteomes" id="UP000078354">
    <property type="component" value="Chromosome"/>
</dbReference>
<dbReference type="GO" id="GO:0016787">
    <property type="term" value="F:hydrolase activity"/>
    <property type="evidence" value="ECO:0007669"/>
    <property type="project" value="UniProtKB-KW"/>
</dbReference>
<dbReference type="RefSeq" id="WP_064678627.1">
    <property type="nucleotide sequence ID" value="NZ_CP014870.1"/>
</dbReference>